<name>A0A5D0MCD1_9BACT</name>
<keyword evidence="3" id="KW-1185">Reference proteome</keyword>
<feature type="domain" description="Nucleotidyl transferase" evidence="1">
    <location>
        <begin position="2"/>
        <end position="236"/>
    </location>
</feature>
<dbReference type="Pfam" id="PF00483">
    <property type="entry name" value="NTP_transferase"/>
    <property type="match status" value="1"/>
</dbReference>
<protein>
    <submittedName>
        <fullName evidence="2">NTP transferase domain-containing protein</fullName>
    </submittedName>
</protein>
<dbReference type="Gene3D" id="3.90.550.10">
    <property type="entry name" value="Spore Coat Polysaccharide Biosynthesis Protein SpsA, Chain A"/>
    <property type="match status" value="1"/>
</dbReference>
<proteinExistence type="predicted"/>
<dbReference type="InterPro" id="IPR005835">
    <property type="entry name" value="NTP_transferase_dom"/>
</dbReference>
<dbReference type="EMBL" id="VSIX01000092">
    <property type="protein sequence ID" value="TYB30646.1"/>
    <property type="molecule type" value="Genomic_DNA"/>
</dbReference>
<dbReference type="InterPro" id="IPR029044">
    <property type="entry name" value="Nucleotide-diphossugar_trans"/>
</dbReference>
<dbReference type="AlphaFoldDB" id="A0A5D0MCD1"/>
<keyword evidence="2" id="KW-0808">Transferase</keyword>
<dbReference type="Proteomes" id="UP000324143">
    <property type="component" value="Unassembled WGS sequence"/>
</dbReference>
<dbReference type="CDD" id="cd04181">
    <property type="entry name" value="NTP_transferase"/>
    <property type="match status" value="1"/>
</dbReference>
<organism evidence="2 3">
    <name type="scientific">Candidatus Mcinerneyibacterium aminivorans</name>
    <dbReference type="NCBI Taxonomy" id="2703815"/>
    <lineage>
        <taxon>Bacteria</taxon>
        <taxon>Candidatus Macinerneyibacteriota</taxon>
        <taxon>Candidatus Mcinerneyibacteria</taxon>
        <taxon>Candidatus Mcinerneyibacteriales</taxon>
        <taxon>Candidatus Mcinerneyibacteriaceae</taxon>
        <taxon>Candidatus Mcinerneyibacterium</taxon>
    </lineage>
</organism>
<gene>
    <name evidence="2" type="ORF">FXF47_08175</name>
</gene>
<dbReference type="PANTHER" id="PTHR42883">
    <property type="entry name" value="GLUCOSE-1-PHOSPHATE THYMIDYLTRANSFERASE"/>
    <property type="match status" value="1"/>
</dbReference>
<evidence type="ECO:0000259" key="1">
    <source>
        <dbReference type="Pfam" id="PF00483"/>
    </source>
</evidence>
<evidence type="ECO:0000313" key="3">
    <source>
        <dbReference type="Proteomes" id="UP000324143"/>
    </source>
</evidence>
<dbReference type="SUPFAM" id="SSF53448">
    <property type="entry name" value="Nucleotide-diphospho-sugar transferases"/>
    <property type="match status" value="1"/>
</dbReference>
<dbReference type="GO" id="GO:0016740">
    <property type="term" value="F:transferase activity"/>
    <property type="evidence" value="ECO:0007669"/>
    <property type="project" value="UniProtKB-KW"/>
</dbReference>
<sequence length="331" mass="37738">MKAIIPAAGIGTRLRPHTYNRPKAMVEVAGKPILAHIIDRVNKINPEEIVIIVGYQKDMLINWINKRYPDLNITFITQQKMLGLGHAIYMAKDNISKNEELLIILGDTIVDIDIKKLINSDYSRIVTKQVDNPKRFGIAELNKDKFITNLVEKPDNPSTNKALIGVYYIKESQKLFESLKYIINNNIKTKGEFQITDALNYMVEKQKDKMKTYDVKNWFDCGTIDTLLKTNKFLLDKFSDQNLKYNYPNTVIIPPVAIGEDVKIKNSIIGPYVSISDNISIDNSIIKNSLIYSNTKIKNFLLRDSIIGDKSNLKKNFTKTNIGSKSFIEGE</sequence>
<comment type="caution">
    <text evidence="2">The sequence shown here is derived from an EMBL/GenBank/DDBJ whole genome shotgun (WGS) entry which is preliminary data.</text>
</comment>
<dbReference type="Gene3D" id="2.160.10.10">
    <property type="entry name" value="Hexapeptide repeat proteins"/>
    <property type="match status" value="1"/>
</dbReference>
<evidence type="ECO:0000313" key="2">
    <source>
        <dbReference type="EMBL" id="TYB30646.1"/>
    </source>
</evidence>
<accession>A0A5D0MCD1</accession>
<reference evidence="2" key="1">
    <citation type="submission" date="2019-08" db="EMBL/GenBank/DDBJ databases">
        <title>Genomic characterization of a novel candidate phylum (ARYD3) from a high temperature, high salinity tertiary oil reservoir in north central Oklahoma, USA.</title>
        <authorList>
            <person name="Youssef N.H."/>
            <person name="Yadav A."/>
            <person name="Elshahed M.S."/>
        </authorList>
    </citation>
    <scope>NUCLEOTIDE SEQUENCE [LARGE SCALE GENOMIC DNA]</scope>
    <source>
        <strain evidence="2">ARYD3</strain>
    </source>
</reference>
<dbReference type="PANTHER" id="PTHR42883:SF2">
    <property type="entry name" value="THYMIDYLYLTRANSFERASE"/>
    <property type="match status" value="1"/>
</dbReference>